<feature type="transmembrane region" description="Helical" evidence="1">
    <location>
        <begin position="45"/>
        <end position="68"/>
    </location>
</feature>
<keyword evidence="4" id="KW-1185">Reference proteome</keyword>
<evidence type="ECO:0000313" key="3">
    <source>
        <dbReference type="EMBL" id="AEE50239.1"/>
    </source>
</evidence>
<keyword evidence="1" id="KW-0812">Transmembrane</keyword>
<gene>
    <name evidence="3" type="ordered locus">Halhy_2363</name>
</gene>
<evidence type="ECO:0000259" key="2">
    <source>
        <dbReference type="Pfam" id="PF09990"/>
    </source>
</evidence>
<feature type="domain" description="DUF2231" evidence="2">
    <location>
        <begin position="12"/>
        <end position="136"/>
    </location>
</feature>
<reference key="2">
    <citation type="submission" date="2011-04" db="EMBL/GenBank/DDBJ databases">
        <title>Complete sequence of chromosome of Haliscomenobacter hydrossis DSM 1100.</title>
        <authorList>
            <consortium name="US DOE Joint Genome Institute (JGI-PGF)"/>
            <person name="Lucas S."/>
            <person name="Han J."/>
            <person name="Lapidus A."/>
            <person name="Bruce D."/>
            <person name="Goodwin L."/>
            <person name="Pitluck S."/>
            <person name="Peters L."/>
            <person name="Kyrpides N."/>
            <person name="Mavromatis K."/>
            <person name="Ivanova N."/>
            <person name="Ovchinnikova G."/>
            <person name="Pagani I."/>
            <person name="Daligault H."/>
            <person name="Detter J.C."/>
            <person name="Han C."/>
            <person name="Land M."/>
            <person name="Hauser L."/>
            <person name="Markowitz V."/>
            <person name="Cheng J.-F."/>
            <person name="Hugenholtz P."/>
            <person name="Woyke T."/>
            <person name="Wu D."/>
            <person name="Verbarg S."/>
            <person name="Frueling A."/>
            <person name="Brambilla E."/>
            <person name="Klenk H.-P."/>
            <person name="Eisen J.A."/>
        </authorList>
    </citation>
    <scope>NUCLEOTIDE SEQUENCE</scope>
    <source>
        <strain>DSM 1100</strain>
    </source>
</reference>
<dbReference type="SUPFAM" id="SSF52047">
    <property type="entry name" value="RNI-like"/>
    <property type="match status" value="1"/>
</dbReference>
<evidence type="ECO:0000313" key="4">
    <source>
        <dbReference type="Proteomes" id="UP000008461"/>
    </source>
</evidence>
<feature type="transmembrane region" description="Helical" evidence="1">
    <location>
        <begin position="113"/>
        <end position="130"/>
    </location>
</feature>
<keyword evidence="1" id="KW-1133">Transmembrane helix</keyword>
<keyword evidence="1" id="KW-0472">Membrane</keyword>
<reference evidence="3 4" key="1">
    <citation type="journal article" date="2011" name="Stand. Genomic Sci.">
        <title>Complete genome sequence of Haliscomenobacter hydrossis type strain (O).</title>
        <authorList>
            <consortium name="US DOE Joint Genome Institute (JGI-PGF)"/>
            <person name="Daligault H."/>
            <person name="Lapidus A."/>
            <person name="Zeytun A."/>
            <person name="Nolan M."/>
            <person name="Lucas S."/>
            <person name="Del Rio T.G."/>
            <person name="Tice H."/>
            <person name="Cheng J.F."/>
            <person name="Tapia R."/>
            <person name="Han C."/>
            <person name="Goodwin L."/>
            <person name="Pitluck S."/>
            <person name="Liolios K."/>
            <person name="Pagani I."/>
            <person name="Ivanova N."/>
            <person name="Huntemann M."/>
            <person name="Mavromatis K."/>
            <person name="Mikhailova N."/>
            <person name="Pati A."/>
            <person name="Chen A."/>
            <person name="Palaniappan K."/>
            <person name="Land M."/>
            <person name="Hauser L."/>
            <person name="Brambilla E.M."/>
            <person name="Rohde M."/>
            <person name="Verbarg S."/>
            <person name="Goker M."/>
            <person name="Bristow J."/>
            <person name="Eisen J.A."/>
            <person name="Markowitz V."/>
            <person name="Hugenholtz P."/>
            <person name="Kyrpides N.C."/>
            <person name="Klenk H.P."/>
            <person name="Woyke T."/>
        </authorList>
    </citation>
    <scope>NUCLEOTIDE SEQUENCE [LARGE SCALE GENOMIC DNA]</scope>
    <source>
        <strain evidence="4">ATCC 27775 / DSM 1100 / LMG 10767 / O</strain>
    </source>
</reference>
<dbReference type="AlphaFoldDB" id="F4KVB3"/>
<dbReference type="STRING" id="760192.Halhy_2363"/>
<dbReference type="InterPro" id="IPR019251">
    <property type="entry name" value="DUF2231_TM"/>
</dbReference>
<evidence type="ECO:0000256" key="1">
    <source>
        <dbReference type="SAM" id="Phobius"/>
    </source>
</evidence>
<dbReference type="eggNOG" id="COG4886">
    <property type="taxonomic scope" value="Bacteria"/>
</dbReference>
<dbReference type="EMBL" id="CP002691">
    <property type="protein sequence ID" value="AEE50239.1"/>
    <property type="molecule type" value="Genomic_DNA"/>
</dbReference>
<sequence length="311" mass="33659">MLLNIADLIGHLHPLLVHLPIGFLLLAILLDLLAYRSAYASFRAAVPMTLFLGFVAAVASSCTGYLLSLSGDYAPQSLSLHQWGGFVVAGLSGILWLIRLLMPKADPPKASRLFTGFLLGLGVLLAYTGHQGGSLTHGSDYLSLDFSEQTRAKKVQVAAIDTTEVQPPKVNPDLPLEVEQKQIEKLRALSCNVRVMLKRPVMLDITLPSQSGKSMAELTPPLQALAESVVWLNLADNGFTEKDLNVLKELKNLEKLRLEKNPIGDGIVELLVGLKHLEAVNLNETGVGKLAVERLKNGGVDRVYGWGTGAE</sequence>
<dbReference type="HOGENOM" id="CLU_893610_0_0_10"/>
<proteinExistence type="predicted"/>
<dbReference type="Pfam" id="PF09990">
    <property type="entry name" value="DUF2231"/>
    <property type="match status" value="1"/>
</dbReference>
<dbReference type="OrthoDB" id="713772at2"/>
<feature type="transmembrane region" description="Helical" evidence="1">
    <location>
        <begin position="12"/>
        <end position="33"/>
    </location>
</feature>
<dbReference type="KEGG" id="hhy:Halhy_2363"/>
<organism evidence="3 4">
    <name type="scientific">Haliscomenobacter hydrossis (strain ATCC 27775 / DSM 1100 / LMG 10767 / O)</name>
    <dbReference type="NCBI Taxonomy" id="760192"/>
    <lineage>
        <taxon>Bacteria</taxon>
        <taxon>Pseudomonadati</taxon>
        <taxon>Bacteroidota</taxon>
        <taxon>Saprospiria</taxon>
        <taxon>Saprospirales</taxon>
        <taxon>Haliscomenobacteraceae</taxon>
        <taxon>Haliscomenobacter</taxon>
    </lineage>
</organism>
<protein>
    <recommendedName>
        <fullName evidence="2">DUF2231 domain-containing protein</fullName>
    </recommendedName>
</protein>
<dbReference type="InterPro" id="IPR032675">
    <property type="entry name" value="LRR_dom_sf"/>
</dbReference>
<name>F4KVB3_HALH1</name>
<dbReference type="RefSeq" id="WP_013764788.1">
    <property type="nucleotide sequence ID" value="NC_015510.1"/>
</dbReference>
<feature type="transmembrane region" description="Helical" evidence="1">
    <location>
        <begin position="80"/>
        <end position="101"/>
    </location>
</feature>
<dbReference type="Gene3D" id="3.80.10.10">
    <property type="entry name" value="Ribonuclease Inhibitor"/>
    <property type="match status" value="1"/>
</dbReference>
<dbReference type="Proteomes" id="UP000008461">
    <property type="component" value="Chromosome"/>
</dbReference>
<accession>F4KVB3</accession>